<dbReference type="EMBL" id="MN740850">
    <property type="protein sequence ID" value="QHU15149.1"/>
    <property type="molecule type" value="Genomic_DNA"/>
</dbReference>
<protein>
    <submittedName>
        <fullName evidence="1">Uncharacterized protein</fullName>
    </submittedName>
</protein>
<proteinExistence type="predicted"/>
<dbReference type="AlphaFoldDB" id="A0A6C0KBU3"/>
<organism evidence="1">
    <name type="scientific">viral metagenome</name>
    <dbReference type="NCBI Taxonomy" id="1070528"/>
    <lineage>
        <taxon>unclassified sequences</taxon>
        <taxon>metagenomes</taxon>
        <taxon>organismal metagenomes</taxon>
    </lineage>
</organism>
<reference evidence="1" key="1">
    <citation type="journal article" date="2020" name="Nature">
        <title>Giant virus diversity and host interactions through global metagenomics.</title>
        <authorList>
            <person name="Schulz F."/>
            <person name="Roux S."/>
            <person name="Paez-Espino D."/>
            <person name="Jungbluth S."/>
            <person name="Walsh D.A."/>
            <person name="Denef V.J."/>
            <person name="McMahon K.D."/>
            <person name="Konstantinidis K.T."/>
            <person name="Eloe-Fadrosh E.A."/>
            <person name="Kyrpides N.C."/>
            <person name="Woyke T."/>
        </authorList>
    </citation>
    <scope>NUCLEOTIDE SEQUENCE</scope>
    <source>
        <strain evidence="1">GVMAG-S-1102244-55</strain>
    </source>
</reference>
<sequence>MSLCLSAIPRLPKADEEKKYITHLQCKNHPIITKYIKYNEFTEQDKILCVNPSTGEYVIYETKVEKKDEYKRMKILVDYLYTEKKYLIYQFK</sequence>
<evidence type="ECO:0000313" key="1">
    <source>
        <dbReference type="EMBL" id="QHU15149.1"/>
    </source>
</evidence>
<name>A0A6C0KBU3_9ZZZZ</name>
<accession>A0A6C0KBU3</accession>